<proteinExistence type="predicted"/>
<organism evidence="1 2">
    <name type="scientific">Avena sativa</name>
    <name type="common">Oat</name>
    <dbReference type="NCBI Taxonomy" id="4498"/>
    <lineage>
        <taxon>Eukaryota</taxon>
        <taxon>Viridiplantae</taxon>
        <taxon>Streptophyta</taxon>
        <taxon>Embryophyta</taxon>
        <taxon>Tracheophyta</taxon>
        <taxon>Spermatophyta</taxon>
        <taxon>Magnoliopsida</taxon>
        <taxon>Liliopsida</taxon>
        <taxon>Poales</taxon>
        <taxon>Poaceae</taxon>
        <taxon>BOP clade</taxon>
        <taxon>Pooideae</taxon>
        <taxon>Poodae</taxon>
        <taxon>Poeae</taxon>
        <taxon>Poeae Chloroplast Group 1 (Aveneae type)</taxon>
        <taxon>Aveninae</taxon>
        <taxon>Avena</taxon>
    </lineage>
</organism>
<evidence type="ECO:0000313" key="2">
    <source>
        <dbReference type="Proteomes" id="UP001732700"/>
    </source>
</evidence>
<name>A0ACD5TNZ0_AVESA</name>
<accession>A0ACD5TNZ0</accession>
<dbReference type="Proteomes" id="UP001732700">
    <property type="component" value="Chromosome 1C"/>
</dbReference>
<protein>
    <submittedName>
        <fullName evidence="1">Uncharacterized protein</fullName>
    </submittedName>
</protein>
<keyword evidence="2" id="KW-1185">Reference proteome</keyword>
<reference evidence="1" key="2">
    <citation type="submission" date="2025-09" db="UniProtKB">
        <authorList>
            <consortium name="EnsemblPlants"/>
        </authorList>
    </citation>
    <scope>IDENTIFICATION</scope>
</reference>
<evidence type="ECO:0000313" key="1">
    <source>
        <dbReference type="EnsemblPlants" id="AVESA.00010b.r2.1CG0094260.1.CDS"/>
    </source>
</evidence>
<sequence length="200" mass="21992">MNDSSWKVDTGHKSGYLTYIEKKMAKVLPRADLKADPHIKSKVKILMKQLSYVLEIMQNGSAFGWDDEMKIVTGDRDTYMGWAKSREGAGPLYMKPMVNFDKLCEVYATDMAKGGSAKGPGEQEVAKDISNVDAPPISQPVEESASQARDNTNSSSGSRQGRKRTYPDDDAIESGILSVSNIIGKFLEAEQENAKTMTSL</sequence>
<dbReference type="EnsemblPlants" id="AVESA.00010b.r2.1CG0094260.1">
    <property type="protein sequence ID" value="AVESA.00010b.r2.1CG0094260.1.CDS"/>
    <property type="gene ID" value="AVESA.00010b.r2.1CG0094260"/>
</dbReference>
<reference evidence="1" key="1">
    <citation type="submission" date="2021-05" db="EMBL/GenBank/DDBJ databases">
        <authorList>
            <person name="Scholz U."/>
            <person name="Mascher M."/>
            <person name="Fiebig A."/>
        </authorList>
    </citation>
    <scope>NUCLEOTIDE SEQUENCE [LARGE SCALE GENOMIC DNA]</scope>
</reference>